<dbReference type="Proteomes" id="UP000515135">
    <property type="component" value="Unplaced"/>
</dbReference>
<proteinExistence type="inferred from homology"/>
<feature type="compositionally biased region" description="Polar residues" evidence="6">
    <location>
        <begin position="54"/>
        <end position="69"/>
    </location>
</feature>
<dbReference type="SUPFAM" id="SSF46785">
    <property type="entry name" value="Winged helix' DNA-binding domain"/>
    <property type="match status" value="1"/>
</dbReference>
<evidence type="ECO:0000259" key="7">
    <source>
        <dbReference type="SMART" id="SM01372"/>
    </source>
</evidence>
<dbReference type="GO" id="GO:0090575">
    <property type="term" value="C:RNA polymerase II transcription regulator complex"/>
    <property type="evidence" value="ECO:0007669"/>
    <property type="project" value="TreeGrafter"/>
</dbReference>
<dbReference type="PANTHER" id="PTHR12081:SF107">
    <property type="entry name" value="E2E3"/>
    <property type="match status" value="1"/>
</dbReference>
<dbReference type="KEGG" id="bbel:109476318"/>
<dbReference type="InterPro" id="IPR032198">
    <property type="entry name" value="E2F_CC-MB"/>
</dbReference>
<evidence type="ECO:0000256" key="1">
    <source>
        <dbReference type="ARBA" id="ARBA00010940"/>
    </source>
</evidence>
<keyword evidence="8" id="KW-1185">Reference proteome</keyword>
<dbReference type="GeneID" id="109476318"/>
<feature type="domain" description="E2F/DP family winged-helix DNA-binding" evidence="7">
    <location>
        <begin position="123"/>
        <end position="188"/>
    </location>
</feature>
<feature type="region of interest" description="Disordered" evidence="6">
    <location>
        <begin position="48"/>
        <end position="121"/>
    </location>
</feature>
<evidence type="ECO:0000256" key="5">
    <source>
        <dbReference type="RuleBase" id="RU003796"/>
    </source>
</evidence>
<dbReference type="PANTHER" id="PTHR12081">
    <property type="entry name" value="TRANSCRIPTION FACTOR E2F"/>
    <property type="match status" value="1"/>
</dbReference>
<sequence>MPRGPSPGSRRAVAAAQKKLSGSQYFILSSGITSPLQTAEYFVSGSSDVKVRATPQQATAQQSFTTPSNGFGDKGPRPALGRPPAKRKLELDGGILDDTFKSPTKSTKKRGSPKAKSPLEKTRYDTSLGLLTKKFVGLLGSSPDGIVDLNQAAEVLNVQKRRIYDITNVLEGINLIKKKSKNHIEWRGSPITPNGPARVATPAVMDLHSDLADLEAKENLLDELIRHSSTQLKHLTEDAENKKHAYVTYQDIRSIRTFEEQTVIAIKAPPETRLEVPDPRESIQIWLKSSKGPIEVYLCPEEQNSEDAGSSSSETTGSEGSSSVSGSPCSVKGSELKTNVMSCSKGSVKAEGGSECCKFSWMGVGGQYLYCNGGSKKCSGCVPEKHDVRTVNVPPKVHSSNPEVKFEGQGSEVVVPTAPFLMYDCQEFAQPWEGGASSLATFFDGNITSAPSFEVENGGSVVETSGSKPVHTGEAEAPPVALETFDVGEFPDFEFIRAFIHGTENPHADPNIVENGFH</sequence>
<dbReference type="Pfam" id="PF16421">
    <property type="entry name" value="E2F_CC-MB"/>
    <property type="match status" value="1"/>
</dbReference>
<accession>A0A6P4ZFR4</accession>
<gene>
    <name evidence="9" type="primary">LOC109476318</name>
</gene>
<dbReference type="SUPFAM" id="SSF144074">
    <property type="entry name" value="E2F-DP heterodimerization region"/>
    <property type="match status" value="1"/>
</dbReference>
<evidence type="ECO:0000256" key="3">
    <source>
        <dbReference type="ARBA" id="ARBA00023125"/>
    </source>
</evidence>
<feature type="compositionally biased region" description="Low complexity" evidence="6">
    <location>
        <begin position="309"/>
        <end position="330"/>
    </location>
</feature>
<reference evidence="9" key="1">
    <citation type="submission" date="2025-08" db="UniProtKB">
        <authorList>
            <consortium name="RefSeq"/>
        </authorList>
    </citation>
    <scope>IDENTIFICATION</scope>
    <source>
        <tissue evidence="9">Gonad</tissue>
    </source>
</reference>
<name>A0A6P4ZFR4_BRABE</name>
<dbReference type="CDD" id="cd14660">
    <property type="entry name" value="E2F_DD"/>
    <property type="match status" value="1"/>
</dbReference>
<dbReference type="GO" id="GO:0046983">
    <property type="term" value="F:protein dimerization activity"/>
    <property type="evidence" value="ECO:0007669"/>
    <property type="project" value="InterPro"/>
</dbReference>
<evidence type="ECO:0000256" key="4">
    <source>
        <dbReference type="ARBA" id="ARBA00023163"/>
    </source>
</evidence>
<dbReference type="GO" id="GO:0000981">
    <property type="term" value="F:DNA-binding transcription factor activity, RNA polymerase II-specific"/>
    <property type="evidence" value="ECO:0007669"/>
    <property type="project" value="TreeGrafter"/>
</dbReference>
<dbReference type="InterPro" id="IPR036390">
    <property type="entry name" value="WH_DNA-bd_sf"/>
</dbReference>
<feature type="region of interest" description="Disordered" evidence="6">
    <location>
        <begin position="303"/>
        <end position="330"/>
    </location>
</feature>
<evidence type="ECO:0000313" key="9">
    <source>
        <dbReference type="RefSeq" id="XP_019632794.1"/>
    </source>
</evidence>
<evidence type="ECO:0000313" key="8">
    <source>
        <dbReference type="Proteomes" id="UP000515135"/>
    </source>
</evidence>
<dbReference type="FunFam" id="1.10.10.10:FF:000008">
    <property type="entry name" value="E2F transcription factor 1"/>
    <property type="match status" value="1"/>
</dbReference>
<dbReference type="GO" id="GO:0000978">
    <property type="term" value="F:RNA polymerase II cis-regulatory region sequence-specific DNA binding"/>
    <property type="evidence" value="ECO:0007669"/>
    <property type="project" value="InterPro"/>
</dbReference>
<organism evidence="8 9">
    <name type="scientific">Branchiostoma belcheri</name>
    <name type="common">Amphioxus</name>
    <dbReference type="NCBI Taxonomy" id="7741"/>
    <lineage>
        <taxon>Eukaryota</taxon>
        <taxon>Metazoa</taxon>
        <taxon>Chordata</taxon>
        <taxon>Cephalochordata</taxon>
        <taxon>Leptocardii</taxon>
        <taxon>Amphioxiformes</taxon>
        <taxon>Branchiostomatidae</taxon>
        <taxon>Branchiostoma</taxon>
    </lineage>
</organism>
<dbReference type="Pfam" id="PF02319">
    <property type="entry name" value="WHD_E2F_TDP"/>
    <property type="match status" value="1"/>
</dbReference>
<dbReference type="InterPro" id="IPR037241">
    <property type="entry name" value="E2F-DP_heterodim"/>
</dbReference>
<dbReference type="OrthoDB" id="1743261at2759"/>
<dbReference type="InterPro" id="IPR036388">
    <property type="entry name" value="WH-like_DNA-bd_sf"/>
</dbReference>
<keyword evidence="4 5" id="KW-0804">Transcription</keyword>
<comment type="similarity">
    <text evidence="1 5">Belongs to the E2F/DP family.</text>
</comment>
<comment type="subcellular location">
    <subcellularLocation>
        <location evidence="5">Nucleus</location>
    </subcellularLocation>
</comment>
<dbReference type="AlphaFoldDB" id="A0A6P4ZFR4"/>
<dbReference type="InterPro" id="IPR015633">
    <property type="entry name" value="E2F"/>
</dbReference>
<protein>
    <submittedName>
        <fullName evidence="9">Transcription factor E2F3-like isoform X1</fullName>
    </submittedName>
</protein>
<keyword evidence="5" id="KW-0539">Nucleus</keyword>
<dbReference type="Gene3D" id="1.10.10.10">
    <property type="entry name" value="Winged helix-like DNA-binding domain superfamily/Winged helix DNA-binding domain"/>
    <property type="match status" value="1"/>
</dbReference>
<keyword evidence="3 5" id="KW-0238">DNA-binding</keyword>
<evidence type="ECO:0000256" key="6">
    <source>
        <dbReference type="SAM" id="MobiDB-lite"/>
    </source>
</evidence>
<dbReference type="RefSeq" id="XP_019632794.1">
    <property type="nucleotide sequence ID" value="XM_019777235.1"/>
</dbReference>
<dbReference type="SMART" id="SM01372">
    <property type="entry name" value="E2F_TDP"/>
    <property type="match status" value="1"/>
</dbReference>
<keyword evidence="2 5" id="KW-0805">Transcription regulation</keyword>
<dbReference type="Gene3D" id="6.10.250.540">
    <property type="match status" value="1"/>
</dbReference>
<evidence type="ECO:0000256" key="2">
    <source>
        <dbReference type="ARBA" id="ARBA00023015"/>
    </source>
</evidence>
<dbReference type="InterPro" id="IPR003316">
    <property type="entry name" value="E2F_WHTH_DNA-bd_dom"/>
</dbReference>